<dbReference type="PROSITE" id="PS51742">
    <property type="entry name" value="PPC"/>
    <property type="match status" value="1"/>
</dbReference>
<protein>
    <recommendedName>
        <fullName evidence="1">PPC domain-containing protein</fullName>
    </recommendedName>
</protein>
<comment type="caution">
    <text evidence="2">The sequence shown here is derived from an EMBL/GenBank/DDBJ whole genome shotgun (WGS) entry which is preliminary data.</text>
</comment>
<feature type="domain" description="PPC" evidence="1">
    <location>
        <begin position="1"/>
        <end position="129"/>
    </location>
</feature>
<reference evidence="2 3" key="1">
    <citation type="submission" date="2017-09" db="EMBL/GenBank/DDBJ databases">
        <title>Depth-based differentiation of microbial function through sediment-hosted aquifers and enrichment of novel symbionts in the deep terrestrial subsurface.</title>
        <authorList>
            <person name="Probst A.J."/>
            <person name="Ladd B."/>
            <person name="Jarett J.K."/>
            <person name="Geller-Mcgrath D.E."/>
            <person name="Sieber C.M."/>
            <person name="Emerson J.B."/>
            <person name="Anantharaman K."/>
            <person name="Thomas B.C."/>
            <person name="Malmstrom R."/>
            <person name="Stieglmeier M."/>
            <person name="Klingl A."/>
            <person name="Woyke T."/>
            <person name="Ryan C.M."/>
            <person name="Banfield J.F."/>
        </authorList>
    </citation>
    <scope>NUCLEOTIDE SEQUENCE [LARGE SCALE GENOMIC DNA]</scope>
    <source>
        <strain evidence="2">CG23_combo_of_CG06-09_8_20_14_all_34_8</strain>
    </source>
</reference>
<evidence type="ECO:0000313" key="2">
    <source>
        <dbReference type="EMBL" id="PIP53256.1"/>
    </source>
</evidence>
<proteinExistence type="predicted"/>
<organism evidence="2 3">
    <name type="scientific">Candidatus Beckwithbacteria bacterium CG23_combo_of_CG06-09_8_20_14_all_34_8</name>
    <dbReference type="NCBI Taxonomy" id="1974497"/>
    <lineage>
        <taxon>Bacteria</taxon>
        <taxon>Candidatus Beckwithiibacteriota</taxon>
    </lineage>
</organism>
<sequence length="130" mass="14081">MQTIVVRFLPGQDLRKEIEKLVVENKIKAAVILSAVGSLSKANLRLAGAKESKTWDGDLEVVSATGTIARNGLHIHLAIADNKGDVFGGHLHQGCIVNTTVELIVGVLTDNVFTRELDKNTGWKELIVNN</sequence>
<dbReference type="SUPFAM" id="SSF117856">
    <property type="entry name" value="AF0104/ALDC/Ptd012-like"/>
    <property type="match status" value="1"/>
</dbReference>
<dbReference type="Pfam" id="PF03479">
    <property type="entry name" value="PCC"/>
    <property type="match status" value="1"/>
</dbReference>
<dbReference type="AlphaFoldDB" id="A0A2H0B6I7"/>
<dbReference type="InterPro" id="IPR005175">
    <property type="entry name" value="PPC_dom"/>
</dbReference>
<gene>
    <name evidence="2" type="ORF">COX08_02065</name>
</gene>
<dbReference type="CDD" id="cd11378">
    <property type="entry name" value="DUF296"/>
    <property type="match status" value="1"/>
</dbReference>
<dbReference type="EMBL" id="PCSR01000046">
    <property type="protein sequence ID" value="PIP53256.1"/>
    <property type="molecule type" value="Genomic_DNA"/>
</dbReference>
<accession>A0A2H0B6I7</accession>
<dbReference type="PANTHER" id="PTHR34988:SF1">
    <property type="entry name" value="DNA-BINDING PROTEIN"/>
    <property type="match status" value="1"/>
</dbReference>
<dbReference type="Gene3D" id="3.30.1330.80">
    <property type="entry name" value="Hypothetical protein, similar to alpha- acetolactate decarboxylase, domain 2"/>
    <property type="match status" value="1"/>
</dbReference>
<name>A0A2H0B6I7_9BACT</name>
<evidence type="ECO:0000259" key="1">
    <source>
        <dbReference type="PROSITE" id="PS51742"/>
    </source>
</evidence>
<evidence type="ECO:0000313" key="3">
    <source>
        <dbReference type="Proteomes" id="UP000229459"/>
    </source>
</evidence>
<dbReference type="Proteomes" id="UP000229459">
    <property type="component" value="Unassembled WGS sequence"/>
</dbReference>
<dbReference type="PANTHER" id="PTHR34988">
    <property type="entry name" value="PROTEIN, PUTATIVE-RELATED"/>
    <property type="match status" value="1"/>
</dbReference>